<feature type="transmembrane region" description="Helical" evidence="8">
    <location>
        <begin position="149"/>
        <end position="169"/>
    </location>
</feature>
<feature type="transmembrane region" description="Helical" evidence="8">
    <location>
        <begin position="94"/>
        <end position="118"/>
    </location>
</feature>
<comment type="subcellular location">
    <subcellularLocation>
        <location evidence="1">Cell membrane</location>
        <topology evidence="1">Multi-pass membrane protein</topology>
    </subcellularLocation>
</comment>
<proteinExistence type="predicted"/>
<dbReference type="GO" id="GO:0005886">
    <property type="term" value="C:plasma membrane"/>
    <property type="evidence" value="ECO:0007669"/>
    <property type="project" value="UniProtKB-SubCell"/>
</dbReference>
<evidence type="ECO:0000256" key="1">
    <source>
        <dbReference type="ARBA" id="ARBA00004651"/>
    </source>
</evidence>
<dbReference type="AlphaFoldDB" id="A0A949JYJ0"/>
<gene>
    <name evidence="9" type="ORF">KTH89_13555</name>
</gene>
<dbReference type="PANTHER" id="PTHR32024:SF1">
    <property type="entry name" value="KTR SYSTEM POTASSIUM UPTAKE PROTEIN B"/>
    <property type="match status" value="1"/>
</dbReference>
<protein>
    <submittedName>
        <fullName evidence="9">Potassium transporter KtrB</fullName>
    </submittedName>
</protein>
<feature type="transmembrane region" description="Helical" evidence="8">
    <location>
        <begin position="66"/>
        <end position="88"/>
    </location>
</feature>
<dbReference type="PANTHER" id="PTHR32024">
    <property type="entry name" value="TRK SYSTEM POTASSIUM UPTAKE PROTEIN TRKG-RELATED"/>
    <property type="match status" value="1"/>
</dbReference>
<evidence type="ECO:0000256" key="5">
    <source>
        <dbReference type="ARBA" id="ARBA00022989"/>
    </source>
</evidence>
<evidence type="ECO:0000256" key="7">
    <source>
        <dbReference type="ARBA" id="ARBA00023136"/>
    </source>
</evidence>
<feature type="transmembrane region" description="Helical" evidence="8">
    <location>
        <begin position="380"/>
        <end position="401"/>
    </location>
</feature>
<keyword evidence="6" id="KW-0406">Ion transport</keyword>
<keyword evidence="10" id="KW-1185">Reference proteome</keyword>
<keyword evidence="4 8" id="KW-0812">Transmembrane</keyword>
<evidence type="ECO:0000256" key="2">
    <source>
        <dbReference type="ARBA" id="ARBA00022448"/>
    </source>
</evidence>
<accession>A0A949JYJ0</accession>
<feature type="transmembrane region" description="Helical" evidence="8">
    <location>
        <begin position="253"/>
        <end position="278"/>
    </location>
</feature>
<keyword evidence="7 8" id="KW-0472">Membrane</keyword>
<evidence type="ECO:0000313" key="9">
    <source>
        <dbReference type="EMBL" id="MBU9737570.1"/>
    </source>
</evidence>
<feature type="transmembrane region" description="Helical" evidence="8">
    <location>
        <begin position="436"/>
        <end position="458"/>
    </location>
</feature>
<comment type="caution">
    <text evidence="9">The sequence shown here is derived from an EMBL/GenBank/DDBJ whole genome shotgun (WGS) entry which is preliminary data.</text>
</comment>
<dbReference type="GO" id="GO:0030001">
    <property type="term" value="P:metal ion transport"/>
    <property type="evidence" value="ECO:0007669"/>
    <property type="project" value="UniProtKB-ARBA"/>
</dbReference>
<evidence type="ECO:0000256" key="4">
    <source>
        <dbReference type="ARBA" id="ARBA00022692"/>
    </source>
</evidence>
<name>A0A949JYJ0_9FIRM</name>
<evidence type="ECO:0000256" key="6">
    <source>
        <dbReference type="ARBA" id="ARBA00023065"/>
    </source>
</evidence>
<sequence length="477" mass="51944">MCKIEPCFGEQRKIMLISLKKFMQRLQMNTTRTIAFGFLSAIVIGGVILMLPVSSADGTWTNPIDALFMSTTSICVTGLVTFVTASHWSIFGKIIILILIQLGGLGVITMVMSVFIIVGKRITLRDRMLIQETYNLDTLSGLVKLVKKILAGTLVVELAGAVLYSFQFIPEFGFVRGVGYSIFHAVSAFCNAGIDLIGEASFIPYMTNPLINITTMLLIVLGGLGFIVWWDVVRVFKESRKKDVKNYKPFQNLALHSKLVLVITGILIAFGTLVYFVLEFNNPGTIGNLNVFQKFMASMFQSVTTRTAGFASFPQENMREGSTLVTLLLMIVGGSPAGTAGGMKTTTVGMVVLTVLAVVRGKTNTEVFERKIAQESLRTALAVVVISIGVVLSASLLICAVEDISLVDTLFEVVSAIGTVGLSRGVTADLCMFSKIILIITMYIGRIGPITMAVAFSVRHSKKDTMRELPERRIIIG</sequence>
<keyword evidence="2" id="KW-0813">Transport</keyword>
<dbReference type="Pfam" id="PF02386">
    <property type="entry name" value="TrkH"/>
    <property type="match status" value="1"/>
</dbReference>
<feature type="transmembrane region" description="Helical" evidence="8">
    <location>
        <begin position="337"/>
        <end position="359"/>
    </location>
</feature>
<organism evidence="9 10">
    <name type="scientific">Diplocloster agilis</name>
    <dbReference type="NCBI Taxonomy" id="2850323"/>
    <lineage>
        <taxon>Bacteria</taxon>
        <taxon>Bacillati</taxon>
        <taxon>Bacillota</taxon>
        <taxon>Clostridia</taxon>
        <taxon>Lachnospirales</taxon>
        <taxon>Lachnospiraceae</taxon>
        <taxon>Diplocloster</taxon>
    </lineage>
</organism>
<feature type="transmembrane region" description="Helical" evidence="8">
    <location>
        <begin position="210"/>
        <end position="232"/>
    </location>
</feature>
<keyword evidence="3" id="KW-1003">Cell membrane</keyword>
<evidence type="ECO:0000313" key="10">
    <source>
        <dbReference type="Proteomes" id="UP000712157"/>
    </source>
</evidence>
<keyword evidence="5 8" id="KW-1133">Transmembrane helix</keyword>
<dbReference type="InterPro" id="IPR003445">
    <property type="entry name" value="Cat_transpt"/>
</dbReference>
<evidence type="ECO:0000256" key="3">
    <source>
        <dbReference type="ARBA" id="ARBA00022475"/>
    </source>
</evidence>
<dbReference type="EMBL" id="JAHQCW010000022">
    <property type="protein sequence ID" value="MBU9737570.1"/>
    <property type="molecule type" value="Genomic_DNA"/>
</dbReference>
<dbReference type="Proteomes" id="UP000712157">
    <property type="component" value="Unassembled WGS sequence"/>
</dbReference>
<dbReference type="GO" id="GO:0008324">
    <property type="term" value="F:monoatomic cation transmembrane transporter activity"/>
    <property type="evidence" value="ECO:0007669"/>
    <property type="project" value="InterPro"/>
</dbReference>
<reference evidence="9" key="1">
    <citation type="submission" date="2021-06" db="EMBL/GenBank/DDBJ databases">
        <title>Description of novel taxa of the family Lachnospiraceae.</title>
        <authorList>
            <person name="Chaplin A.V."/>
            <person name="Sokolova S.R."/>
            <person name="Pikina A.P."/>
            <person name="Korzhanova M."/>
            <person name="Belova V."/>
            <person name="Korostin D."/>
            <person name="Efimov B.A."/>
        </authorList>
    </citation>
    <scope>NUCLEOTIDE SEQUENCE</scope>
    <source>
        <strain evidence="9">ASD5720</strain>
    </source>
</reference>
<feature type="transmembrane region" description="Helical" evidence="8">
    <location>
        <begin position="33"/>
        <end position="54"/>
    </location>
</feature>
<evidence type="ECO:0000256" key="8">
    <source>
        <dbReference type="SAM" id="Phobius"/>
    </source>
</evidence>